<dbReference type="SUPFAM" id="SSF57756">
    <property type="entry name" value="Retrovirus zinc finger-like domains"/>
    <property type="match status" value="1"/>
</dbReference>
<dbReference type="Proteomes" id="UP000027073">
    <property type="component" value="Unassembled WGS sequence"/>
</dbReference>
<reference evidence="8" key="1">
    <citation type="journal article" date="2014" name="Proc. Natl. Acad. Sci. U.S.A.">
        <title>Extensive sampling of basidiomycete genomes demonstrates inadequacy of the white-rot/brown-rot paradigm for wood decay fungi.</title>
        <authorList>
            <person name="Riley R."/>
            <person name="Salamov A.A."/>
            <person name="Brown D.W."/>
            <person name="Nagy L.G."/>
            <person name="Floudas D."/>
            <person name="Held B.W."/>
            <person name="Levasseur A."/>
            <person name="Lombard V."/>
            <person name="Morin E."/>
            <person name="Otillar R."/>
            <person name="Lindquist E.A."/>
            <person name="Sun H."/>
            <person name="LaButti K.M."/>
            <person name="Schmutz J."/>
            <person name="Jabbour D."/>
            <person name="Luo H."/>
            <person name="Baker S.E."/>
            <person name="Pisabarro A.G."/>
            <person name="Walton J.D."/>
            <person name="Blanchette R.A."/>
            <person name="Henrissat B."/>
            <person name="Martin F."/>
            <person name="Cullen D."/>
            <person name="Hibbett D.S."/>
            <person name="Grigoriev I.V."/>
        </authorList>
    </citation>
    <scope>NUCLEOTIDE SEQUENCE [LARGE SCALE GENOMIC DNA]</scope>
    <source>
        <strain evidence="8">PC15</strain>
    </source>
</reference>
<keyword evidence="2" id="KW-0863">Zinc-finger</keyword>
<evidence type="ECO:0000313" key="5">
    <source>
        <dbReference type="EMBL" id="KDQ22451.1"/>
    </source>
</evidence>
<dbReference type="GO" id="GO:0008270">
    <property type="term" value="F:zinc ion binding"/>
    <property type="evidence" value="ECO:0007669"/>
    <property type="project" value="UniProtKB-KW"/>
</dbReference>
<dbReference type="PROSITE" id="PS50158">
    <property type="entry name" value="ZF_CCHC"/>
    <property type="match status" value="1"/>
</dbReference>
<evidence type="ECO:0000259" key="4">
    <source>
        <dbReference type="PROSITE" id="PS50158"/>
    </source>
</evidence>
<proteinExistence type="predicted"/>
<dbReference type="VEuPathDB" id="FungiDB:PLEOSDRAFT_1050300"/>
<keyword evidence="2" id="KW-0862">Zinc</keyword>
<evidence type="ECO:0000256" key="3">
    <source>
        <dbReference type="SAM" id="MobiDB-lite"/>
    </source>
</evidence>
<dbReference type="OrthoDB" id="2954809at2759"/>
<dbReference type="GO" id="GO:0006397">
    <property type="term" value="P:mRNA processing"/>
    <property type="evidence" value="ECO:0007669"/>
    <property type="project" value="UniProtKB-KW"/>
</dbReference>
<dbReference type="EMBL" id="KL198004">
    <property type="protein sequence ID" value="KDQ33823.1"/>
    <property type="molecule type" value="Genomic_DNA"/>
</dbReference>
<dbReference type="InterPro" id="IPR036875">
    <property type="entry name" value="Znf_CCHC_sf"/>
</dbReference>
<dbReference type="VEuPathDB" id="FungiDB:PLEOSDRAFT_1034351"/>
<dbReference type="Pfam" id="PF00098">
    <property type="entry name" value="zf-CCHC"/>
    <property type="match status" value="1"/>
</dbReference>
<dbReference type="Gene3D" id="4.10.60.10">
    <property type="entry name" value="Zinc finger, CCHC-type"/>
    <property type="match status" value="1"/>
</dbReference>
<name>A0A067NFB6_PLEO1</name>
<evidence type="ECO:0000256" key="2">
    <source>
        <dbReference type="PROSITE-ProRule" id="PRU00047"/>
    </source>
</evidence>
<organism evidence="5 8">
    <name type="scientific">Pleurotus ostreatus (strain PC15)</name>
    <name type="common">Oyster mushroom</name>
    <dbReference type="NCBI Taxonomy" id="1137138"/>
    <lineage>
        <taxon>Eukaryota</taxon>
        <taxon>Fungi</taxon>
        <taxon>Dikarya</taxon>
        <taxon>Basidiomycota</taxon>
        <taxon>Agaricomycotina</taxon>
        <taxon>Agaricomycetes</taxon>
        <taxon>Agaricomycetidae</taxon>
        <taxon>Agaricales</taxon>
        <taxon>Pleurotineae</taxon>
        <taxon>Pleurotaceae</taxon>
        <taxon>Pleurotus</taxon>
    </lineage>
</organism>
<gene>
    <name evidence="7" type="ORF">PLEOSDRAFT_1031062</name>
    <name evidence="6" type="ORF">PLEOSDRAFT_1034351</name>
    <name evidence="5" type="ORF">PLEOSDRAFT_1050300</name>
</gene>
<keyword evidence="2" id="KW-0479">Metal-binding</keyword>
<sequence>MTTIQALQTRIAQLESGKRKKKEDKTCTNCKKKGHLAEDCFRDGGGKAGQWPDWWQGKRDGSNPGGTGGSVASNM</sequence>
<dbReference type="GO" id="GO:0003676">
    <property type="term" value="F:nucleic acid binding"/>
    <property type="evidence" value="ECO:0007669"/>
    <property type="project" value="InterPro"/>
</dbReference>
<dbReference type="VEuPathDB" id="FungiDB:PLEOSDRAFT_1031062"/>
<accession>A0A067NFB6</accession>
<dbReference type="EMBL" id="KL198005">
    <property type="protein sequence ID" value="KDQ32404.1"/>
    <property type="molecule type" value="Genomic_DNA"/>
</dbReference>
<feature type="non-terminal residue" evidence="5">
    <location>
        <position position="75"/>
    </location>
</feature>
<dbReference type="HOGENOM" id="CLU_2677852_0_0_1"/>
<protein>
    <recommendedName>
        <fullName evidence="4">CCHC-type domain-containing protein</fullName>
    </recommendedName>
</protein>
<dbReference type="EMBL" id="KL198014">
    <property type="protein sequence ID" value="KDQ22451.1"/>
    <property type="molecule type" value="Genomic_DNA"/>
</dbReference>
<feature type="region of interest" description="Disordered" evidence="3">
    <location>
        <begin position="41"/>
        <end position="75"/>
    </location>
</feature>
<evidence type="ECO:0000313" key="6">
    <source>
        <dbReference type="EMBL" id="KDQ32404.1"/>
    </source>
</evidence>
<dbReference type="InterPro" id="IPR001878">
    <property type="entry name" value="Znf_CCHC"/>
</dbReference>
<evidence type="ECO:0000256" key="1">
    <source>
        <dbReference type="ARBA" id="ARBA00022664"/>
    </source>
</evidence>
<reference evidence="5" key="2">
    <citation type="journal article" date="2014" name="Proc. Natl. Acad. Sci. U.S.A.">
        <title>Extensive sampling of basidiomycete genomes demonstrates inadequacy of the white rot/brown rot paradigm for wood decay fungi.</title>
        <authorList>
            <person name="Riley R."/>
            <person name="Salamov A.A."/>
            <person name="Brown D.W."/>
            <person name="Nagy L.G."/>
            <person name="Floudas D."/>
            <person name="Held B.W."/>
            <person name="Levasseur A."/>
            <person name="Lombard V."/>
            <person name="Morin E."/>
            <person name="Otillar R."/>
            <person name="Lindquist E.A."/>
            <person name="Sun H."/>
            <person name="LaButti K.M."/>
            <person name="Schmutz J."/>
            <person name="Jabbour D."/>
            <person name="Luo H."/>
            <person name="Baker S.E."/>
            <person name="Pisabarro A.G."/>
            <person name="Walton J.D."/>
            <person name="Blanchette R.A."/>
            <person name="Henrissat B."/>
            <person name="Martin F."/>
            <person name="Cullen D."/>
            <person name="Hibbett D.S."/>
            <person name="Grigoriev I.V."/>
        </authorList>
    </citation>
    <scope>NUCLEOTIDE SEQUENCE</scope>
    <source>
        <strain evidence="5">PC15</strain>
    </source>
</reference>
<evidence type="ECO:0000313" key="8">
    <source>
        <dbReference type="Proteomes" id="UP000027073"/>
    </source>
</evidence>
<dbReference type="STRING" id="1137138.A0A067NFB6"/>
<feature type="domain" description="CCHC-type" evidence="4">
    <location>
        <begin position="27"/>
        <end position="40"/>
    </location>
</feature>
<evidence type="ECO:0000313" key="7">
    <source>
        <dbReference type="EMBL" id="KDQ33823.1"/>
    </source>
</evidence>
<dbReference type="AlphaFoldDB" id="A0A067NFB6"/>
<keyword evidence="1" id="KW-0507">mRNA processing</keyword>